<reference evidence="3 4" key="1">
    <citation type="submission" date="2024-09" db="EMBL/GenBank/DDBJ databases">
        <title>The Natural Products Discovery Center: Release of the First 8490 Sequenced Strains for Exploring Actinobacteria Biosynthetic Diversity.</title>
        <authorList>
            <person name="Kalkreuter E."/>
            <person name="Kautsar S.A."/>
            <person name="Yang D."/>
            <person name="Bader C.D."/>
            <person name="Teijaro C.N."/>
            <person name="Fluegel L."/>
            <person name="Davis C.M."/>
            <person name="Simpson J.R."/>
            <person name="Lauterbach L."/>
            <person name="Steele A.D."/>
            <person name="Gui C."/>
            <person name="Meng S."/>
            <person name="Li G."/>
            <person name="Viehrig K."/>
            <person name="Ye F."/>
            <person name="Su P."/>
            <person name="Kiefer A.F."/>
            <person name="Nichols A."/>
            <person name="Cepeda A.J."/>
            <person name="Yan W."/>
            <person name="Fan B."/>
            <person name="Jiang Y."/>
            <person name="Adhikari A."/>
            <person name="Zheng C.-J."/>
            <person name="Schuster L."/>
            <person name="Cowan T.M."/>
            <person name="Smanski M.J."/>
            <person name="Chevrette M.G."/>
            <person name="De Carvalho L.P.S."/>
            <person name="Shen B."/>
        </authorList>
    </citation>
    <scope>NUCLEOTIDE SEQUENCE [LARGE SCALE GENOMIC DNA]</scope>
    <source>
        <strain evidence="3 4">NPDC056472</strain>
    </source>
</reference>
<proteinExistence type="predicted"/>
<keyword evidence="3" id="KW-0067">ATP-binding</keyword>
<name>A0ABW6IZN7_STRWE</name>
<dbReference type="Gene3D" id="3.40.50.300">
    <property type="entry name" value="P-loop containing nucleotide triphosphate hydrolases"/>
    <property type="match status" value="1"/>
</dbReference>
<accession>A0ABW6IZN7</accession>
<dbReference type="RefSeq" id="WP_386250106.1">
    <property type="nucleotide sequence ID" value="NZ_JBHTRV010000021.1"/>
</dbReference>
<dbReference type="GO" id="GO:0004386">
    <property type="term" value="F:helicase activity"/>
    <property type="evidence" value="ECO:0007669"/>
    <property type="project" value="UniProtKB-KW"/>
</dbReference>
<sequence length="1229" mass="136336">MSGHGVVPWRLLTRGPWSSRGHPCPAGRFGMFTIPGTRIGADSAPPSPVPERRHRPRQVPLRPLPRPGGTHPASRRGAVTTSPFEPSVAQQTALVEHLVSAVVSDATGEAQGDVCLGEPPSARYFMESLGPHTVEPGGAAPRYGRTTPDSLGFEFEAENASSVTVKAKASFYYSALPTRVQQLEWAGEREEPYRLAPLFKRLGVTVGPVEIVLGHEAGLRQTLEAEFRHAFAEAVELALHDPRIDRRVGSDRRERLVPPNAMKDDEAFEQWLAREVGGDPVVPSPAAHVVVTSRPVASGRLRVTATLQNLAKDPVVTVQGRGSNAGRTRRDEARDNALFRAGLEVEGDRLLPITMDLGADAYRYSGELGAYANNCGVEPRWHDGRLVAVRSVPVPQHDTHRAVARTDERWGYAALAADPLPVLDDLADEMEAYLDSPAWSTADLQDRPGLAGRKEADRRAAALEVSRFRDGIAWLRRDRRLLVAFQLANESMTELNQRRKRPSRGWRLFQLVAIVSQLGALAWREHPQHLFSPGLWGDDEGVDPTEAATVVWYPTGGGKTEAYLGLVLVCMFYDRARGKKVGVSAWCRFPLRLLTLQQTQRQLDVVAAADIVRDRNADRLKEIGGDPGWPFFIGFYAGGGNTPNSLTADRTLDRLRSSEAERHAFRLVHDCPYCGERSVHIPPPDPQRLRLEHVCGNEQCGKVLPIVVVDTEIYRYLPTVVVGTLDKLANIGLSDRFGALFGDVDCWCTPHGFGRGGKCHERHAPGHPKSPPKPLGAPLYDPSPSLEIIDELHMVNEELGAFSGHYEGLLAEVQRTLTARQRPDRRGVRMKVVATTATIRGEDRQSEHLFGLRSVVVPLPGPNLDESFYWRLDRGLPLRRFVGVMPTRGTAEMTLVRILTSAHRALWKLDQRRDLPPALEAWPEEELRAVVDLYRTSLTYATTLVDFGRIRRSLDTQVNEALRREGFPDLRVAELKGETRLDQVRGVLDDLGSTNGSTGMVVATSMVSHGVDVDRLNLMLFNGMPRSMAEYIQASSRVGRAYHGLVFMLFNPVRERDRSHYRYHGKFHEYLDRMVEPVAINRWSRFAVRRTLPGILMGHLLQIANRDWWRAGNAPGHLHDLSKMQAALRDPSIGGLEGVQLTELLEALHTVFQSDRPEGQELHSDLEDMVEHALASLRSAGASAGLSGGNNRGYRATGDYLGLEYRPMTSLRDVSEGIPFHIVSDGRRS</sequence>
<comment type="caution">
    <text evidence="3">The sequence shown here is derived from an EMBL/GenBank/DDBJ whole genome shotgun (WGS) entry which is preliminary data.</text>
</comment>
<gene>
    <name evidence="3" type="ORF">ACFQ63_25535</name>
</gene>
<dbReference type="InterPro" id="IPR001650">
    <property type="entry name" value="Helicase_C-like"/>
</dbReference>
<dbReference type="Proteomes" id="UP001600424">
    <property type="component" value="Unassembled WGS sequence"/>
</dbReference>
<dbReference type="SUPFAM" id="SSF52540">
    <property type="entry name" value="P-loop containing nucleoside triphosphate hydrolases"/>
    <property type="match status" value="1"/>
</dbReference>
<organism evidence="3 4">
    <name type="scientific">Streptomyces wedmorensis</name>
    <dbReference type="NCBI Taxonomy" id="43759"/>
    <lineage>
        <taxon>Bacteria</taxon>
        <taxon>Bacillati</taxon>
        <taxon>Actinomycetota</taxon>
        <taxon>Actinomycetes</taxon>
        <taxon>Kitasatosporales</taxon>
        <taxon>Streptomycetaceae</taxon>
        <taxon>Streptomyces</taxon>
    </lineage>
</organism>
<dbReference type="Pfam" id="PF00271">
    <property type="entry name" value="Helicase_C"/>
    <property type="match status" value="1"/>
</dbReference>
<keyword evidence="4" id="KW-1185">Reference proteome</keyword>
<protein>
    <submittedName>
        <fullName evidence="3">Helicase-related protein</fullName>
    </submittedName>
</protein>
<feature type="domain" description="Helicase C-terminal" evidence="2">
    <location>
        <begin position="914"/>
        <end position="1086"/>
    </location>
</feature>
<dbReference type="InterPro" id="IPR027417">
    <property type="entry name" value="P-loop_NTPase"/>
</dbReference>
<evidence type="ECO:0000313" key="3">
    <source>
        <dbReference type="EMBL" id="MFE5983071.1"/>
    </source>
</evidence>
<evidence type="ECO:0000259" key="2">
    <source>
        <dbReference type="PROSITE" id="PS51194"/>
    </source>
</evidence>
<keyword evidence="3" id="KW-0378">Hydrolase</keyword>
<dbReference type="SMART" id="SM00490">
    <property type="entry name" value="HELICc"/>
    <property type="match status" value="1"/>
</dbReference>
<feature type="region of interest" description="Disordered" evidence="1">
    <location>
        <begin position="36"/>
        <end position="83"/>
    </location>
</feature>
<evidence type="ECO:0000256" key="1">
    <source>
        <dbReference type="SAM" id="MobiDB-lite"/>
    </source>
</evidence>
<dbReference type="CDD" id="cd18785">
    <property type="entry name" value="SF2_C"/>
    <property type="match status" value="1"/>
</dbReference>
<keyword evidence="3" id="KW-0547">Nucleotide-binding</keyword>
<evidence type="ECO:0000313" key="4">
    <source>
        <dbReference type="Proteomes" id="UP001600424"/>
    </source>
</evidence>
<dbReference type="PROSITE" id="PS51194">
    <property type="entry name" value="HELICASE_CTER"/>
    <property type="match status" value="1"/>
</dbReference>
<keyword evidence="3" id="KW-0347">Helicase</keyword>
<dbReference type="EMBL" id="JBHTRV010000021">
    <property type="protein sequence ID" value="MFE5983071.1"/>
    <property type="molecule type" value="Genomic_DNA"/>
</dbReference>